<accession>A0A8S1U9A0</accession>
<evidence type="ECO:0000313" key="1">
    <source>
        <dbReference type="EMBL" id="CAD8159296.1"/>
    </source>
</evidence>
<dbReference type="EMBL" id="CAJJDP010000036">
    <property type="protein sequence ID" value="CAD8159296.1"/>
    <property type="molecule type" value="Genomic_DNA"/>
</dbReference>
<dbReference type="AlphaFoldDB" id="A0A8S1U9A0"/>
<dbReference type="Proteomes" id="UP000683925">
    <property type="component" value="Unassembled WGS sequence"/>
</dbReference>
<keyword evidence="2" id="KW-1185">Reference proteome</keyword>
<evidence type="ECO:0000313" key="2">
    <source>
        <dbReference type="Proteomes" id="UP000683925"/>
    </source>
</evidence>
<name>A0A8S1U9A0_PAROT</name>
<proteinExistence type="predicted"/>
<comment type="caution">
    <text evidence="1">The sequence shown here is derived from an EMBL/GenBank/DDBJ whole genome shotgun (WGS) entry which is preliminary data.</text>
</comment>
<gene>
    <name evidence="1" type="ORF">POCTA_138.1.T0360310</name>
</gene>
<sequence length="79" mass="9815">MLSIYRPLELKIQDQSNKIQKNTDEHLQIKYIYFQRKRNFRFQISFNMLKLKLYILYKYSCKFCQQNTLEYYVIATTSQ</sequence>
<protein>
    <submittedName>
        <fullName evidence="1">Uncharacterized protein</fullName>
    </submittedName>
</protein>
<reference evidence="1" key="1">
    <citation type="submission" date="2021-01" db="EMBL/GenBank/DDBJ databases">
        <authorList>
            <consortium name="Genoscope - CEA"/>
            <person name="William W."/>
        </authorList>
    </citation>
    <scope>NUCLEOTIDE SEQUENCE</scope>
</reference>
<organism evidence="1 2">
    <name type="scientific">Paramecium octaurelia</name>
    <dbReference type="NCBI Taxonomy" id="43137"/>
    <lineage>
        <taxon>Eukaryota</taxon>
        <taxon>Sar</taxon>
        <taxon>Alveolata</taxon>
        <taxon>Ciliophora</taxon>
        <taxon>Intramacronucleata</taxon>
        <taxon>Oligohymenophorea</taxon>
        <taxon>Peniculida</taxon>
        <taxon>Parameciidae</taxon>
        <taxon>Paramecium</taxon>
    </lineage>
</organism>